<comment type="caution">
    <text evidence="7">The sequence shown here is derived from an EMBL/GenBank/DDBJ whole genome shotgun (WGS) entry which is preliminary data.</text>
</comment>
<evidence type="ECO:0000256" key="1">
    <source>
        <dbReference type="ARBA" id="ARBA00004141"/>
    </source>
</evidence>
<sequence>MKNHIATLVKKDLLLEIRQQYTIYGVLLYVASTIYVVSLTMGQPDDNKVWNALFWVIQLFICVNAVAKSFLQESKGRMLYFYSISGAKDFIIAKLVFNWFLMLVMSFLSLLIYALWMGNPLYNFGQFLGITLLGGTGLSLVFTFLAAIAARAQQNAALMAIMGFPIIIPQLLLVSKISTIAFSPEHTEGLIGMVGLLGGLDVLIICLAIILFPFLWKD</sequence>
<dbReference type="Proteomes" id="UP000249645">
    <property type="component" value="Unassembled WGS sequence"/>
</dbReference>
<feature type="transmembrane region" description="Helical" evidence="6">
    <location>
        <begin position="156"/>
        <end position="178"/>
    </location>
</feature>
<dbReference type="EMBL" id="QFOI01000356">
    <property type="protein sequence ID" value="PZP43716.1"/>
    <property type="molecule type" value="Genomic_DNA"/>
</dbReference>
<accession>A0A2W5GDM7</accession>
<evidence type="ECO:0000256" key="3">
    <source>
        <dbReference type="ARBA" id="ARBA00022692"/>
    </source>
</evidence>
<feature type="transmembrane region" description="Helical" evidence="6">
    <location>
        <begin position="127"/>
        <end position="149"/>
    </location>
</feature>
<gene>
    <name evidence="7" type="ORF">DI598_15425</name>
</gene>
<keyword evidence="5 6" id="KW-0472">Membrane</keyword>
<evidence type="ECO:0000313" key="8">
    <source>
        <dbReference type="Proteomes" id="UP000249645"/>
    </source>
</evidence>
<organism evidence="7 8">
    <name type="scientific">Pseudopedobacter saltans</name>
    <dbReference type="NCBI Taxonomy" id="151895"/>
    <lineage>
        <taxon>Bacteria</taxon>
        <taxon>Pseudomonadati</taxon>
        <taxon>Bacteroidota</taxon>
        <taxon>Sphingobacteriia</taxon>
        <taxon>Sphingobacteriales</taxon>
        <taxon>Sphingobacteriaceae</taxon>
        <taxon>Pseudopedobacter</taxon>
    </lineage>
</organism>
<proteinExistence type="inferred from homology"/>
<dbReference type="GO" id="GO:0016020">
    <property type="term" value="C:membrane"/>
    <property type="evidence" value="ECO:0007669"/>
    <property type="project" value="UniProtKB-SubCell"/>
</dbReference>
<evidence type="ECO:0000256" key="2">
    <source>
        <dbReference type="ARBA" id="ARBA00010544"/>
    </source>
</evidence>
<protein>
    <submittedName>
        <fullName evidence="7">Cytochrome C biogenesis protein</fullName>
    </submittedName>
</protein>
<keyword evidence="3 6" id="KW-0812">Transmembrane</keyword>
<dbReference type="GO" id="GO:0015232">
    <property type="term" value="F:heme transmembrane transporter activity"/>
    <property type="evidence" value="ECO:0007669"/>
    <property type="project" value="InterPro"/>
</dbReference>
<dbReference type="InterPro" id="IPR003544">
    <property type="entry name" value="Cyt_c_biogenesis_CcmB"/>
</dbReference>
<comment type="similarity">
    <text evidence="2">Belongs to the CcmB/CycW/HelB family.</text>
</comment>
<feature type="transmembrane region" description="Helical" evidence="6">
    <location>
        <begin position="91"/>
        <end position="115"/>
    </location>
</feature>
<reference evidence="7 8" key="1">
    <citation type="submission" date="2017-11" db="EMBL/GenBank/DDBJ databases">
        <title>Infants hospitalized years apart are colonized by the same room-sourced microbial strains.</title>
        <authorList>
            <person name="Brooks B."/>
            <person name="Olm M.R."/>
            <person name="Firek B.A."/>
            <person name="Baker R."/>
            <person name="Thomas B.C."/>
            <person name="Morowitz M.J."/>
            <person name="Banfield J.F."/>
        </authorList>
    </citation>
    <scope>NUCLEOTIDE SEQUENCE [LARGE SCALE GENOMIC DNA]</scope>
    <source>
        <strain evidence="7">S2_009_000_R2_76</strain>
    </source>
</reference>
<keyword evidence="4 6" id="KW-1133">Transmembrane helix</keyword>
<feature type="transmembrane region" description="Helical" evidence="6">
    <location>
        <begin position="52"/>
        <end position="71"/>
    </location>
</feature>
<dbReference type="GO" id="GO:0017004">
    <property type="term" value="P:cytochrome complex assembly"/>
    <property type="evidence" value="ECO:0007669"/>
    <property type="project" value="InterPro"/>
</dbReference>
<feature type="transmembrane region" description="Helical" evidence="6">
    <location>
        <begin position="21"/>
        <end position="40"/>
    </location>
</feature>
<comment type="subcellular location">
    <subcellularLocation>
        <location evidence="1">Membrane</location>
        <topology evidence="1">Multi-pass membrane protein</topology>
    </subcellularLocation>
</comment>
<evidence type="ECO:0000256" key="5">
    <source>
        <dbReference type="ARBA" id="ARBA00023136"/>
    </source>
</evidence>
<name>A0A2W5GDM7_9SPHI</name>
<dbReference type="Pfam" id="PF03379">
    <property type="entry name" value="CcmB"/>
    <property type="match status" value="1"/>
</dbReference>
<evidence type="ECO:0000313" key="7">
    <source>
        <dbReference type="EMBL" id="PZP43716.1"/>
    </source>
</evidence>
<feature type="transmembrane region" description="Helical" evidence="6">
    <location>
        <begin position="190"/>
        <end position="216"/>
    </location>
</feature>
<evidence type="ECO:0000256" key="6">
    <source>
        <dbReference type="SAM" id="Phobius"/>
    </source>
</evidence>
<evidence type="ECO:0000256" key="4">
    <source>
        <dbReference type="ARBA" id="ARBA00022989"/>
    </source>
</evidence>
<dbReference type="AlphaFoldDB" id="A0A2W5GDM7"/>